<evidence type="ECO:0000256" key="1">
    <source>
        <dbReference type="SAM" id="MobiDB-lite"/>
    </source>
</evidence>
<dbReference type="AlphaFoldDB" id="A0A3L6ZYK6"/>
<dbReference type="EMBL" id="RCUV01000003">
    <property type="protein sequence ID" value="RLP73123.1"/>
    <property type="molecule type" value="Genomic_DNA"/>
</dbReference>
<dbReference type="Proteomes" id="UP000270299">
    <property type="component" value="Unassembled WGS sequence"/>
</dbReference>
<dbReference type="Gene3D" id="2.60.200.20">
    <property type="match status" value="1"/>
</dbReference>
<proteinExistence type="predicted"/>
<reference evidence="2 3" key="1">
    <citation type="submission" date="2018-10" db="EMBL/GenBank/DDBJ databases">
        <authorList>
            <person name="Li J."/>
        </authorList>
    </citation>
    <scope>NUCLEOTIDE SEQUENCE [LARGE SCALE GENOMIC DNA]</scope>
    <source>
        <strain evidence="2 3">CCTCC AB209002</strain>
    </source>
</reference>
<accession>A0A3L6ZYK6</accession>
<dbReference type="RefSeq" id="WP_121671976.1">
    <property type="nucleotide sequence ID" value="NZ_BMXM01000003.1"/>
</dbReference>
<evidence type="ECO:0008006" key="4">
    <source>
        <dbReference type="Google" id="ProtNLM"/>
    </source>
</evidence>
<evidence type="ECO:0000313" key="2">
    <source>
        <dbReference type="EMBL" id="RLP73123.1"/>
    </source>
</evidence>
<evidence type="ECO:0000313" key="3">
    <source>
        <dbReference type="Proteomes" id="UP000270299"/>
    </source>
</evidence>
<keyword evidence="3" id="KW-1185">Reference proteome</keyword>
<dbReference type="OrthoDB" id="5065133at2"/>
<feature type="region of interest" description="Disordered" evidence="1">
    <location>
        <begin position="280"/>
        <end position="299"/>
    </location>
</feature>
<name>A0A3L6ZYK6_9MICO</name>
<dbReference type="SUPFAM" id="SSF49879">
    <property type="entry name" value="SMAD/FHA domain"/>
    <property type="match status" value="1"/>
</dbReference>
<sequence>MSSTFLDIDLSFSLVEPSAATAQDGTHDATRMHGKISANGTEVEVYTSDPEALLGGRRPKLSHLRVVADELAKRGLTVAINGPVGLIARVGVVRTTVAQRLVTRSSHIELGSPAVLAPLLTAKRRSAEARAAIDLPPSTLFPLAPTFDRRVRRTVTTTHYTPGSGRPRLIFVVGSENWRGQRPREFDLLPTVTRIGSGESNDLRLDGLLENHAEIVHDREDEYVFYPSQRAGATTSSGRRTDGQILRTGARVELGPWRMAFFREEFADHGRPFGGRVGGEFAYQRPQPPRHRATEPPRD</sequence>
<protein>
    <recommendedName>
        <fullName evidence="4">FHA domain-containing protein</fullName>
    </recommendedName>
</protein>
<comment type="caution">
    <text evidence="2">The sequence shown here is derived from an EMBL/GenBank/DDBJ whole genome shotgun (WGS) entry which is preliminary data.</text>
</comment>
<dbReference type="CDD" id="cd00060">
    <property type="entry name" value="FHA"/>
    <property type="match status" value="1"/>
</dbReference>
<organism evidence="2 3">
    <name type="scientific">Mycetocola manganoxydans</name>
    <dbReference type="NCBI Taxonomy" id="699879"/>
    <lineage>
        <taxon>Bacteria</taxon>
        <taxon>Bacillati</taxon>
        <taxon>Actinomycetota</taxon>
        <taxon>Actinomycetes</taxon>
        <taxon>Micrococcales</taxon>
        <taxon>Microbacteriaceae</taxon>
        <taxon>Mycetocola</taxon>
    </lineage>
</organism>
<gene>
    <name evidence="2" type="ORF">D9V29_03730</name>
</gene>
<dbReference type="InterPro" id="IPR008984">
    <property type="entry name" value="SMAD_FHA_dom_sf"/>
</dbReference>